<reference evidence="6 7" key="1">
    <citation type="submission" date="2019-12" db="EMBL/GenBank/DDBJ databases">
        <title>Genomic-based taxomic classification of the family Erythrobacteraceae.</title>
        <authorList>
            <person name="Xu L."/>
        </authorList>
    </citation>
    <scope>NUCLEOTIDE SEQUENCE [LARGE SCALE GENOMIC DNA]</scope>
    <source>
        <strain evidence="6 7">100921-2</strain>
    </source>
</reference>
<keyword evidence="4 5" id="KW-0472">Membrane</keyword>
<evidence type="ECO:0000256" key="1">
    <source>
        <dbReference type="ARBA" id="ARBA00004141"/>
    </source>
</evidence>
<feature type="transmembrane region" description="Helical" evidence="5">
    <location>
        <begin position="128"/>
        <end position="155"/>
    </location>
</feature>
<protein>
    <recommendedName>
        <fullName evidence="8">Cysteine biosynthesis protein CysZ</fullName>
    </recommendedName>
</protein>
<dbReference type="OrthoDB" id="5421146at2"/>
<feature type="transmembrane region" description="Helical" evidence="5">
    <location>
        <begin position="188"/>
        <end position="215"/>
    </location>
</feature>
<evidence type="ECO:0000256" key="2">
    <source>
        <dbReference type="ARBA" id="ARBA00022692"/>
    </source>
</evidence>
<proteinExistence type="predicted"/>
<comment type="caution">
    <text evidence="6">The sequence shown here is derived from an EMBL/GenBank/DDBJ whole genome shotgun (WGS) entry which is preliminary data.</text>
</comment>
<accession>A0A6I4TH31</accession>
<evidence type="ECO:0000313" key="6">
    <source>
        <dbReference type="EMBL" id="MXO75375.1"/>
    </source>
</evidence>
<evidence type="ECO:0000256" key="5">
    <source>
        <dbReference type="SAM" id="Phobius"/>
    </source>
</evidence>
<organism evidence="6 7">
    <name type="scientific">Tsuneonella aeria</name>
    <dbReference type="NCBI Taxonomy" id="1837929"/>
    <lineage>
        <taxon>Bacteria</taxon>
        <taxon>Pseudomonadati</taxon>
        <taxon>Pseudomonadota</taxon>
        <taxon>Alphaproteobacteria</taxon>
        <taxon>Sphingomonadales</taxon>
        <taxon>Erythrobacteraceae</taxon>
        <taxon>Tsuneonella</taxon>
    </lineage>
</organism>
<feature type="transmembrane region" description="Helical" evidence="5">
    <location>
        <begin position="29"/>
        <end position="49"/>
    </location>
</feature>
<name>A0A6I4TH31_9SPHN</name>
<keyword evidence="2 5" id="KW-0812">Transmembrane</keyword>
<feature type="transmembrane region" description="Helical" evidence="5">
    <location>
        <begin position="61"/>
        <end position="89"/>
    </location>
</feature>
<dbReference type="Pfam" id="PF07264">
    <property type="entry name" value="EI24"/>
    <property type="match status" value="1"/>
</dbReference>
<dbReference type="RefSeq" id="WP_160611024.1">
    <property type="nucleotide sequence ID" value="NZ_WTZA01000001.1"/>
</dbReference>
<evidence type="ECO:0000256" key="3">
    <source>
        <dbReference type="ARBA" id="ARBA00022989"/>
    </source>
</evidence>
<dbReference type="Proteomes" id="UP000439522">
    <property type="component" value="Unassembled WGS sequence"/>
</dbReference>
<dbReference type="InterPro" id="IPR059112">
    <property type="entry name" value="CysZ/EI24"/>
</dbReference>
<evidence type="ECO:0008006" key="8">
    <source>
        <dbReference type="Google" id="ProtNLM"/>
    </source>
</evidence>
<keyword evidence="7" id="KW-1185">Reference proteome</keyword>
<sequence length="226" mass="23804">MTGVLSAFTRALGQLGDGRVLRVLGKSMAVTLLIFLVLGAALAAFGPPLAARLTGLEGDVFYVVAGLLAVLAAWLLFRIVALVVLQFFADEVVHAVEGRYYPAAAAAARKVPFREEARSAFAGLMRVLIVNLIALPIALLLLVTGIGTALLFWAVNAWLLGRELTDMVWLRHRADSSAGLPLGGLTRFALGGIVAALLLVPFANLLAPVLGAAAATHLVHNRKRPA</sequence>
<evidence type="ECO:0000256" key="4">
    <source>
        <dbReference type="ARBA" id="ARBA00023136"/>
    </source>
</evidence>
<evidence type="ECO:0000313" key="7">
    <source>
        <dbReference type="Proteomes" id="UP000439522"/>
    </source>
</evidence>
<comment type="subcellular location">
    <subcellularLocation>
        <location evidence="1">Membrane</location>
        <topology evidence="1">Multi-pass membrane protein</topology>
    </subcellularLocation>
</comment>
<gene>
    <name evidence="6" type="ORF">GRI40_09135</name>
</gene>
<dbReference type="EMBL" id="WTZA01000001">
    <property type="protein sequence ID" value="MXO75375.1"/>
    <property type="molecule type" value="Genomic_DNA"/>
</dbReference>
<keyword evidence="3 5" id="KW-1133">Transmembrane helix</keyword>
<dbReference type="AlphaFoldDB" id="A0A6I4TH31"/>